<keyword evidence="2" id="KW-1185">Reference proteome</keyword>
<dbReference type="RefSeq" id="WP_261759353.1">
    <property type="nucleotide sequence ID" value="NZ_CP104562.2"/>
</dbReference>
<evidence type="ECO:0000313" key="1">
    <source>
        <dbReference type="EMBL" id="UXH79533.1"/>
    </source>
</evidence>
<dbReference type="EMBL" id="CP104562">
    <property type="protein sequence ID" value="UXH79533.1"/>
    <property type="molecule type" value="Genomic_DNA"/>
</dbReference>
<protein>
    <submittedName>
        <fullName evidence="1">EscI/YscI/HrpB family type III secretion system inner rod protein</fullName>
    </submittedName>
</protein>
<gene>
    <name evidence="1" type="ORF">N4261_06310</name>
</gene>
<name>A0ABY6B2A1_9BURK</name>
<evidence type="ECO:0000313" key="2">
    <source>
        <dbReference type="Proteomes" id="UP001064933"/>
    </source>
</evidence>
<sequence length="123" mass="12816">MASAPIPNRVVLPHLPTVSTPTPSAATSAFARAVAEVGGIEGSLVAARHRSPQDVQGLSDVLGGPGVERRHLANRLNQMLRSGNTRDVPAITARMLDMSTQSDIVAKVVGKTVSAVDQLTKLS</sequence>
<proteinExistence type="predicted"/>
<dbReference type="InterPro" id="IPR012670">
    <property type="entry name" value="T3SS_YscI/HrpB"/>
</dbReference>
<dbReference type="Pfam" id="PF17001">
    <property type="entry name" value="T3SS_basalb_I"/>
    <property type="match status" value="1"/>
</dbReference>
<organism evidence="1 2">
    <name type="scientific">Roseateles amylovorans</name>
    <dbReference type="NCBI Taxonomy" id="2978473"/>
    <lineage>
        <taxon>Bacteria</taxon>
        <taxon>Pseudomonadati</taxon>
        <taxon>Pseudomonadota</taxon>
        <taxon>Betaproteobacteria</taxon>
        <taxon>Burkholderiales</taxon>
        <taxon>Sphaerotilaceae</taxon>
        <taxon>Roseateles</taxon>
    </lineage>
</organism>
<accession>A0ABY6B2A1</accession>
<dbReference type="Proteomes" id="UP001064933">
    <property type="component" value="Chromosome"/>
</dbReference>
<reference evidence="1" key="1">
    <citation type="submission" date="2022-10" db="EMBL/GenBank/DDBJ databases">
        <title>Characterization and whole genome sequencing of a new Roseateles species, isolated from fresh water.</title>
        <authorList>
            <person name="Guliayeva D.Y."/>
            <person name="Akhremchuk A.E."/>
            <person name="Sikolenko M.A."/>
            <person name="Valentovich L.N."/>
            <person name="Sidarenka A.V."/>
        </authorList>
    </citation>
    <scope>NUCLEOTIDE SEQUENCE</scope>
    <source>
        <strain evidence="1">BIM B-1768</strain>
    </source>
</reference>